<comment type="caution">
    <text evidence="2">The sequence shown here is derived from an EMBL/GenBank/DDBJ whole genome shotgun (WGS) entry which is preliminary data.</text>
</comment>
<dbReference type="InterPro" id="IPR024029">
    <property type="entry name" value="Pyridox_Oxase_FMN-dep"/>
</dbReference>
<evidence type="ECO:0000313" key="2">
    <source>
        <dbReference type="EMBL" id="MDW5598121.1"/>
    </source>
</evidence>
<dbReference type="EMBL" id="JAWSTH010000120">
    <property type="protein sequence ID" value="MDW5598121.1"/>
    <property type="molecule type" value="Genomic_DNA"/>
</dbReference>
<dbReference type="Gene3D" id="2.30.110.10">
    <property type="entry name" value="Electron Transport, Fmn-binding Protein, Chain A"/>
    <property type="match status" value="1"/>
</dbReference>
<dbReference type="Proteomes" id="UP001284601">
    <property type="component" value="Unassembled WGS sequence"/>
</dbReference>
<dbReference type="PANTHER" id="PTHR42815:SF2">
    <property type="entry name" value="FAD-BINDING, PUTATIVE (AFU_ORTHOLOGUE AFUA_6G07600)-RELATED"/>
    <property type="match status" value="1"/>
</dbReference>
<proteinExistence type="predicted"/>
<dbReference type="InterPro" id="IPR011576">
    <property type="entry name" value="Pyridox_Oxase_N"/>
</dbReference>
<evidence type="ECO:0000259" key="1">
    <source>
        <dbReference type="Pfam" id="PF01243"/>
    </source>
</evidence>
<keyword evidence="3" id="KW-1185">Reference proteome</keyword>
<evidence type="ECO:0000313" key="3">
    <source>
        <dbReference type="Proteomes" id="UP001284601"/>
    </source>
</evidence>
<feature type="domain" description="Pyridoxamine 5'-phosphate oxidase N-terminal" evidence="1">
    <location>
        <begin position="37"/>
        <end position="157"/>
    </location>
</feature>
<reference evidence="3" key="1">
    <citation type="submission" date="2023-07" db="EMBL/GenBank/DDBJ databases">
        <title>Conexibacter stalactiti sp. nov., isolated from stalactites in a lava cave and emended description of the genus Conexibacter.</title>
        <authorList>
            <person name="Lee S.D."/>
        </authorList>
    </citation>
    <scope>NUCLEOTIDE SEQUENCE [LARGE SCALE GENOMIC DNA]</scope>
    <source>
        <strain evidence="3">KCTC 39840</strain>
    </source>
</reference>
<accession>A0ABU4HXX0</accession>
<gene>
    <name evidence="2" type="ORF">R7226_27440</name>
</gene>
<protein>
    <submittedName>
        <fullName evidence="2">Pyridoxamine 5'-phosphate oxidase family protein</fullName>
    </submittedName>
</protein>
<sequence length="213" mass="22945">MSDEDLFQGALGSETELRELYGPAHPRAVRKQIDHLDDGARQLIALAPIVFVASHDAAGAVDVSPRGGPPGFVTVLDDGHVAIPDATGNRRIDTLRNVIATGRAGLLFAIPGRGQTLRVNGRACVSTRPRLLERLTAVGKPPRSALVVAAEEVLAHCPKAFIRSRLWEPQSWPDAADQPTSAEISHAHLGGDEFMTLAEVEQSERDALRYRLA</sequence>
<dbReference type="SUPFAM" id="SSF50475">
    <property type="entry name" value="FMN-binding split barrel"/>
    <property type="match status" value="1"/>
</dbReference>
<dbReference type="InterPro" id="IPR012349">
    <property type="entry name" value="Split_barrel_FMN-bd"/>
</dbReference>
<dbReference type="NCBIfam" id="TIGR04025">
    <property type="entry name" value="PPOX_FMN_DR2398"/>
    <property type="match status" value="1"/>
</dbReference>
<name>A0ABU4HXX0_9ACTN</name>
<dbReference type="Pfam" id="PF01243">
    <property type="entry name" value="PNPOx_N"/>
    <property type="match status" value="1"/>
</dbReference>
<organism evidence="2 3">
    <name type="scientific">Conexibacter stalactiti</name>
    <dbReference type="NCBI Taxonomy" id="1940611"/>
    <lineage>
        <taxon>Bacteria</taxon>
        <taxon>Bacillati</taxon>
        <taxon>Actinomycetota</taxon>
        <taxon>Thermoleophilia</taxon>
        <taxon>Solirubrobacterales</taxon>
        <taxon>Conexibacteraceae</taxon>
        <taxon>Conexibacter</taxon>
    </lineage>
</organism>
<dbReference type="PANTHER" id="PTHR42815">
    <property type="entry name" value="FAD-BINDING, PUTATIVE (AFU_ORTHOLOGUE AFUA_6G07600)-RELATED"/>
    <property type="match status" value="1"/>
</dbReference>
<dbReference type="RefSeq" id="WP_318600589.1">
    <property type="nucleotide sequence ID" value="NZ_JAWSTH010000120.1"/>
</dbReference>